<protein>
    <submittedName>
        <fullName evidence="2">DNA-binding MarR family transcriptional regulator</fullName>
    </submittedName>
</protein>
<dbReference type="Pfam" id="PF12802">
    <property type="entry name" value="MarR_2"/>
    <property type="match status" value="1"/>
</dbReference>
<dbReference type="Gene3D" id="1.10.10.10">
    <property type="entry name" value="Winged helix-like DNA-binding domain superfamily/Winged helix DNA-binding domain"/>
    <property type="match status" value="1"/>
</dbReference>
<dbReference type="PANTHER" id="PTHR33164">
    <property type="entry name" value="TRANSCRIPTIONAL REGULATOR, MARR FAMILY"/>
    <property type="match status" value="1"/>
</dbReference>
<name>A0A839T0X2_9PROT</name>
<dbReference type="AlphaFoldDB" id="A0A839T0X2"/>
<feature type="domain" description="HTH marR-type" evidence="1">
    <location>
        <begin position="13"/>
        <end position="144"/>
    </location>
</feature>
<dbReference type="EMBL" id="JACHXA010000010">
    <property type="protein sequence ID" value="MBB3066793.1"/>
    <property type="molecule type" value="Genomic_DNA"/>
</dbReference>
<dbReference type="SMART" id="SM00347">
    <property type="entry name" value="HTH_MARR"/>
    <property type="match status" value="1"/>
</dbReference>
<gene>
    <name evidence="2" type="ORF">FHR98_003103</name>
</gene>
<proteinExistence type="predicted"/>
<dbReference type="GO" id="GO:0003700">
    <property type="term" value="F:DNA-binding transcription factor activity"/>
    <property type="evidence" value="ECO:0007669"/>
    <property type="project" value="InterPro"/>
</dbReference>
<evidence type="ECO:0000313" key="2">
    <source>
        <dbReference type="EMBL" id="MBB3066793.1"/>
    </source>
</evidence>
<dbReference type="GO" id="GO:0003677">
    <property type="term" value="F:DNA binding"/>
    <property type="evidence" value="ECO:0007669"/>
    <property type="project" value="UniProtKB-KW"/>
</dbReference>
<sequence length="146" mass="16252">MTKEEVTVAVVEQECAVLRTRMAARKVTRTYDEALRPLGLKVTQFTLLVAIKHGIPDSISELAESLAMERTTLTRNLQLLEKQGLATIGPEGYRRARSMQLTPLGEEKLAAALPVWRQAQDQLVRKLGKGRWIEAKALLSEIISTA</sequence>
<organism evidence="2 3">
    <name type="scientific">Limibacillus halophilus</name>
    <dbReference type="NCBI Taxonomy" id="1579333"/>
    <lineage>
        <taxon>Bacteria</taxon>
        <taxon>Pseudomonadati</taxon>
        <taxon>Pseudomonadota</taxon>
        <taxon>Alphaproteobacteria</taxon>
        <taxon>Rhodospirillales</taxon>
        <taxon>Rhodovibrionaceae</taxon>
        <taxon>Limibacillus</taxon>
    </lineage>
</organism>
<dbReference type="InterPro" id="IPR036390">
    <property type="entry name" value="WH_DNA-bd_sf"/>
</dbReference>
<dbReference type="SUPFAM" id="SSF46785">
    <property type="entry name" value="Winged helix' DNA-binding domain"/>
    <property type="match status" value="1"/>
</dbReference>
<keyword evidence="2" id="KW-0238">DNA-binding</keyword>
<dbReference type="Proteomes" id="UP000581135">
    <property type="component" value="Unassembled WGS sequence"/>
</dbReference>
<evidence type="ECO:0000313" key="3">
    <source>
        <dbReference type="Proteomes" id="UP000581135"/>
    </source>
</evidence>
<dbReference type="PROSITE" id="PS50995">
    <property type="entry name" value="HTH_MARR_2"/>
    <property type="match status" value="1"/>
</dbReference>
<reference evidence="2 3" key="1">
    <citation type="submission" date="2020-08" db="EMBL/GenBank/DDBJ databases">
        <title>Genomic Encyclopedia of Type Strains, Phase III (KMG-III): the genomes of soil and plant-associated and newly described type strains.</title>
        <authorList>
            <person name="Whitman W."/>
        </authorList>
    </citation>
    <scope>NUCLEOTIDE SEQUENCE [LARGE SCALE GENOMIC DNA]</scope>
    <source>
        <strain evidence="2 3">CECT 8803</strain>
    </source>
</reference>
<dbReference type="InterPro" id="IPR036388">
    <property type="entry name" value="WH-like_DNA-bd_sf"/>
</dbReference>
<dbReference type="GO" id="GO:0006950">
    <property type="term" value="P:response to stress"/>
    <property type="evidence" value="ECO:0007669"/>
    <property type="project" value="TreeGrafter"/>
</dbReference>
<evidence type="ECO:0000259" key="1">
    <source>
        <dbReference type="PROSITE" id="PS50995"/>
    </source>
</evidence>
<dbReference type="InterPro" id="IPR039422">
    <property type="entry name" value="MarR/SlyA-like"/>
</dbReference>
<accession>A0A839T0X2</accession>
<dbReference type="InterPro" id="IPR000835">
    <property type="entry name" value="HTH_MarR-typ"/>
</dbReference>
<dbReference type="RefSeq" id="WP_183417613.1">
    <property type="nucleotide sequence ID" value="NZ_JACHXA010000010.1"/>
</dbReference>
<dbReference type="PANTHER" id="PTHR33164:SF105">
    <property type="entry name" value="TRANSCRIPTIONAL REPRESSOR PROTEIN-RELATED"/>
    <property type="match status" value="1"/>
</dbReference>
<keyword evidence="3" id="KW-1185">Reference proteome</keyword>
<comment type="caution">
    <text evidence="2">The sequence shown here is derived from an EMBL/GenBank/DDBJ whole genome shotgun (WGS) entry which is preliminary data.</text>
</comment>